<evidence type="ECO:0000256" key="4">
    <source>
        <dbReference type="ARBA" id="ARBA00022538"/>
    </source>
</evidence>
<feature type="transmembrane region" description="Helical" evidence="10">
    <location>
        <begin position="277"/>
        <end position="297"/>
    </location>
</feature>
<dbReference type="AlphaFoldDB" id="A0A804J1U9"/>
<feature type="transmembrane region" description="Helical" evidence="10">
    <location>
        <begin position="86"/>
        <end position="106"/>
    </location>
</feature>
<organism evidence="15 16">
    <name type="scientific">Musa acuminata subsp. malaccensis</name>
    <name type="common">Wild banana</name>
    <name type="synonym">Musa malaccensis</name>
    <dbReference type="NCBI Taxonomy" id="214687"/>
    <lineage>
        <taxon>Eukaryota</taxon>
        <taxon>Viridiplantae</taxon>
        <taxon>Streptophyta</taxon>
        <taxon>Embryophyta</taxon>
        <taxon>Tracheophyta</taxon>
        <taxon>Spermatophyta</taxon>
        <taxon>Magnoliopsida</taxon>
        <taxon>Liliopsida</taxon>
        <taxon>Zingiberales</taxon>
        <taxon>Musaceae</taxon>
        <taxon>Musa</taxon>
    </lineage>
</organism>
<feature type="transmembrane region" description="Helical" evidence="10">
    <location>
        <begin position="327"/>
        <end position="346"/>
    </location>
</feature>
<keyword evidence="4 10" id="KW-0633">Potassium transport</keyword>
<dbReference type="KEGG" id="mus:103984173"/>
<feature type="domain" description="K+ potassium transporter C-terminal" evidence="13">
    <location>
        <begin position="587"/>
        <end position="802"/>
    </location>
</feature>
<feature type="region of interest" description="Disordered" evidence="11">
    <location>
        <begin position="58"/>
        <end position="77"/>
    </location>
</feature>
<keyword evidence="3" id="KW-0813">Transport</keyword>
<evidence type="ECO:0000256" key="7">
    <source>
        <dbReference type="ARBA" id="ARBA00022989"/>
    </source>
</evidence>
<dbReference type="EMBL" id="HG996470">
    <property type="protein sequence ID" value="CAG1837769.1"/>
    <property type="molecule type" value="Genomic_DNA"/>
</dbReference>
<dbReference type="Pfam" id="PF02705">
    <property type="entry name" value="K_trans"/>
    <property type="match status" value="1"/>
</dbReference>
<protein>
    <recommendedName>
        <fullName evidence="10">Potassium transporter</fullName>
    </recommendedName>
</protein>
<evidence type="ECO:0000313" key="15">
    <source>
        <dbReference type="EnsemblPlants" id="Ma05_p07130.2"/>
    </source>
</evidence>
<feature type="domain" description="K+ potassium transporter integral membrane" evidence="12">
    <location>
        <begin position="87"/>
        <end position="575"/>
    </location>
</feature>
<evidence type="ECO:0000259" key="12">
    <source>
        <dbReference type="Pfam" id="PF02705"/>
    </source>
</evidence>
<keyword evidence="6 10" id="KW-0630">Potassium</keyword>
<evidence type="ECO:0000256" key="11">
    <source>
        <dbReference type="SAM" id="MobiDB-lite"/>
    </source>
</evidence>
<sequence>MRGRLTLRSQTIAYLKLRGFGDACHHRSPREPRVATARAITLIFVRFSLSDSGTAMGSSNPQSFAREEGSAPPDQKKSSWKTVLTLSYQSLGVVYGDLSTSTLYAYKSTFSGKLSLHESDEIVFGVLSFIFWTLTIIPLFKYICFVLSADDNGEGGTFALYSLLCRHAKLCMLPNQQDDDKDLSAYDDEGADTWGSNLLKDFFKKHPMFRGGLLVVVLLGTSMAIGDGVLTPTISVLSAVSGVGVKLPHLHENYVVAISCVILVGLFSLQHHGTHRVGFIFAPIVIAWFLFISAIGIYNIFKWNPGIFCALSPVYMFRFIKATGTDGWVSLGGVMLCITGTETMFANLGHFSSLSIKIAFTCLVYPCLVLAYMGEAAFLSKHHEDIQRSFYRAIPEPVFWPVFIVATLAAVVGSQAAISATFSIVSQCCAFSCFPPVKIVHTSNQIYGRIYIPEVNWMLMCLCLAVTIGLRNTNFIGHAYGLAVTIVIFVTTCLMFLVIIVVWRQKVRTAVAFLVFFGSIELLYISALMIKIPEGGWLPLALSTIFMVVMYAWNYGTLRKHESDLENKISVSRILALGPKLGIVRVPGIGLVYADLVTGMPAIFGHFAANLPAFHQVLVFVCIKSVQVPFVSEDDRFLVGRIGPKEYHIFRCIVRYGYKDLQQENSEFENDLVSRILAFVETEDDDGEASSDYESGESGIRRLEHTSDHTVQHSDTHLARPPALEFWESCQLKTESLEILTAKECGVVYILGHSYAKAKKSSSVLKKLAIDVVFSFLSKNCRAPVVLLNAPHSLLLEVGMVCYV</sequence>
<evidence type="ECO:0000313" key="14">
    <source>
        <dbReference type="EMBL" id="CAG1837769.1"/>
    </source>
</evidence>
<feature type="transmembrane region" description="Helical" evidence="10">
    <location>
        <begin position="213"/>
        <end position="234"/>
    </location>
</feature>
<feature type="transmembrane region" description="Helical" evidence="10">
    <location>
        <begin position="536"/>
        <end position="553"/>
    </location>
</feature>
<dbReference type="GO" id="GO:0006813">
    <property type="term" value="P:potassium ion transport"/>
    <property type="evidence" value="ECO:0000318"/>
    <property type="project" value="GO_Central"/>
</dbReference>
<dbReference type="Gramene" id="Ma05_t07130.2">
    <property type="protein sequence ID" value="Ma05_p07130.2"/>
    <property type="gene ID" value="Ma05_g07130"/>
</dbReference>
<keyword evidence="9 10" id="KW-0472">Membrane</keyword>
<dbReference type="InterPro" id="IPR003855">
    <property type="entry name" value="K+_transporter"/>
</dbReference>
<dbReference type="InterPro" id="IPR053952">
    <property type="entry name" value="K_trans_C"/>
</dbReference>
<evidence type="ECO:0000256" key="3">
    <source>
        <dbReference type="ARBA" id="ARBA00022448"/>
    </source>
</evidence>
<dbReference type="NCBIfam" id="TIGR00794">
    <property type="entry name" value="kup"/>
    <property type="match status" value="1"/>
</dbReference>
<evidence type="ECO:0000256" key="5">
    <source>
        <dbReference type="ARBA" id="ARBA00022692"/>
    </source>
</evidence>
<feature type="transmembrane region" description="Helical" evidence="10">
    <location>
        <begin position="479"/>
        <end position="503"/>
    </location>
</feature>
<dbReference type="PANTHER" id="PTHR30540">
    <property type="entry name" value="OSMOTIC STRESS POTASSIUM TRANSPORTER"/>
    <property type="match status" value="1"/>
</dbReference>
<feature type="transmembrane region" description="Helical" evidence="10">
    <location>
        <begin position="455"/>
        <end position="473"/>
    </location>
</feature>
<dbReference type="PANTHER" id="PTHR30540:SF14">
    <property type="entry name" value="POTASSIUM TRANSPORTER 1"/>
    <property type="match status" value="1"/>
</dbReference>
<keyword evidence="5 10" id="KW-0812">Transmembrane</keyword>
<comment type="similarity">
    <text evidence="2 10">Belongs to the HAK/KUP transporter (TC 2.A.72.3) family.</text>
</comment>
<dbReference type="GO" id="GO:0015079">
    <property type="term" value="F:potassium ion transmembrane transporter activity"/>
    <property type="evidence" value="ECO:0000318"/>
    <property type="project" value="GO_Central"/>
</dbReference>
<feature type="transmembrane region" description="Helical" evidence="10">
    <location>
        <begin position="398"/>
        <end position="418"/>
    </location>
</feature>
<dbReference type="EnsemblPlants" id="Ma05_t07130.2">
    <property type="protein sequence ID" value="Ma05_p07130.2"/>
    <property type="gene ID" value="Ma05_g07130"/>
</dbReference>
<dbReference type="InParanoid" id="A0A804J1U9"/>
<proteinExistence type="inferred from homology"/>
<feature type="transmembrane region" description="Helical" evidence="10">
    <location>
        <begin position="358"/>
        <end position="378"/>
    </location>
</feature>
<comment type="subcellular location">
    <subcellularLocation>
        <location evidence="1 10">Membrane</location>
        <topology evidence="1 10">Multi-pass membrane protein</topology>
    </subcellularLocation>
</comment>
<gene>
    <name evidence="14" type="ORF">GSMUA_259460.1</name>
</gene>
<evidence type="ECO:0000256" key="10">
    <source>
        <dbReference type="RuleBase" id="RU321113"/>
    </source>
</evidence>
<keyword evidence="8 10" id="KW-0406">Ion transport</keyword>
<dbReference type="Pfam" id="PF22776">
    <property type="entry name" value="K_trans_C"/>
    <property type="match status" value="1"/>
</dbReference>
<keyword evidence="16" id="KW-1185">Reference proteome</keyword>
<feature type="transmembrane region" description="Helical" evidence="10">
    <location>
        <begin position="122"/>
        <end position="140"/>
    </location>
</feature>
<evidence type="ECO:0000256" key="1">
    <source>
        <dbReference type="ARBA" id="ARBA00004141"/>
    </source>
</evidence>
<feature type="transmembrane region" description="Helical" evidence="10">
    <location>
        <begin position="254"/>
        <end position="270"/>
    </location>
</feature>
<feature type="compositionally biased region" description="Basic and acidic residues" evidence="11">
    <location>
        <begin position="65"/>
        <end position="77"/>
    </location>
</feature>
<accession>A0A804J1U9</accession>
<evidence type="ECO:0000313" key="16">
    <source>
        <dbReference type="Proteomes" id="UP000012960"/>
    </source>
</evidence>
<dbReference type="Proteomes" id="UP000012960">
    <property type="component" value="Unplaced"/>
</dbReference>
<reference evidence="15" key="2">
    <citation type="submission" date="2021-05" db="UniProtKB">
        <authorList>
            <consortium name="EnsemblPlants"/>
        </authorList>
    </citation>
    <scope>IDENTIFICATION</scope>
    <source>
        <strain evidence="15">subsp. malaccensis</strain>
    </source>
</reference>
<keyword evidence="7 10" id="KW-1133">Transmembrane helix</keyword>
<dbReference type="InterPro" id="IPR053951">
    <property type="entry name" value="K_trans_N"/>
</dbReference>
<dbReference type="OMA" id="MVMIIVW"/>
<name>A0A804J1U9_MUSAM</name>
<dbReference type="OrthoDB" id="504708at2759"/>
<evidence type="ECO:0000256" key="9">
    <source>
        <dbReference type="ARBA" id="ARBA00023136"/>
    </source>
</evidence>
<evidence type="ECO:0000256" key="6">
    <source>
        <dbReference type="ARBA" id="ARBA00022958"/>
    </source>
</evidence>
<reference evidence="14" key="1">
    <citation type="submission" date="2021-03" db="EMBL/GenBank/DDBJ databases">
        <authorList>
            <consortium name="Genoscope - CEA"/>
            <person name="William W."/>
        </authorList>
    </citation>
    <scope>NUCLEOTIDE SEQUENCE</scope>
    <source>
        <strain evidence="14">Doubled-haploid Pahang</strain>
    </source>
</reference>
<evidence type="ECO:0000259" key="13">
    <source>
        <dbReference type="Pfam" id="PF22776"/>
    </source>
</evidence>
<dbReference type="GO" id="GO:0016020">
    <property type="term" value="C:membrane"/>
    <property type="evidence" value="ECO:0000318"/>
    <property type="project" value="GO_Central"/>
</dbReference>
<feature type="transmembrane region" description="Helical" evidence="10">
    <location>
        <begin position="510"/>
        <end position="530"/>
    </location>
</feature>
<comment type="function">
    <text evidence="10">Potassium transporter.</text>
</comment>
<evidence type="ECO:0000256" key="8">
    <source>
        <dbReference type="ARBA" id="ARBA00023065"/>
    </source>
</evidence>
<evidence type="ECO:0000256" key="2">
    <source>
        <dbReference type="ARBA" id="ARBA00008440"/>
    </source>
</evidence>